<protein>
    <submittedName>
        <fullName evidence="1">Uncharacterized protein</fullName>
    </submittedName>
</protein>
<dbReference type="EMBL" id="LR796205">
    <property type="protein sequence ID" value="CAB4126518.1"/>
    <property type="molecule type" value="Genomic_DNA"/>
</dbReference>
<name>A0A6J5KVH5_9CAUD</name>
<sequence>MSTPAATTAPYLPTSRAFPAEIAEMSTNLSKAWADLANIINKRTIGNYFQLQTATGNLFYPAASDIPPDMGLQPRQSFRQVYTLASIASGTNPIPANIVNINQATFVNIYGVAQSTDYATALMPWDMTLTDDAPYLRVNITDATIEIITNDSSWEDYSAIIVIEYLLT</sequence>
<evidence type="ECO:0000313" key="1">
    <source>
        <dbReference type="EMBL" id="CAB4126518.1"/>
    </source>
</evidence>
<proteinExistence type="predicted"/>
<accession>A0A6J5KVH5</accession>
<gene>
    <name evidence="1" type="ORF">UFOVP80_17</name>
</gene>
<reference evidence="1" key="1">
    <citation type="submission" date="2020-04" db="EMBL/GenBank/DDBJ databases">
        <authorList>
            <person name="Chiriac C."/>
            <person name="Salcher M."/>
            <person name="Ghai R."/>
            <person name="Kavagutti S V."/>
        </authorList>
    </citation>
    <scope>NUCLEOTIDE SEQUENCE</scope>
</reference>
<organism evidence="1">
    <name type="scientific">uncultured Caudovirales phage</name>
    <dbReference type="NCBI Taxonomy" id="2100421"/>
    <lineage>
        <taxon>Viruses</taxon>
        <taxon>Duplodnaviria</taxon>
        <taxon>Heunggongvirae</taxon>
        <taxon>Uroviricota</taxon>
        <taxon>Caudoviricetes</taxon>
        <taxon>Peduoviridae</taxon>
        <taxon>Maltschvirus</taxon>
        <taxon>Maltschvirus maltsch</taxon>
    </lineage>
</organism>